<organism evidence="2">
    <name type="scientific">marine sediment metagenome</name>
    <dbReference type="NCBI Taxonomy" id="412755"/>
    <lineage>
        <taxon>unclassified sequences</taxon>
        <taxon>metagenomes</taxon>
        <taxon>ecological metagenomes</taxon>
    </lineage>
</organism>
<proteinExistence type="predicted"/>
<protein>
    <submittedName>
        <fullName evidence="2">Uncharacterized protein</fullName>
    </submittedName>
</protein>
<evidence type="ECO:0000256" key="1">
    <source>
        <dbReference type="SAM" id="MobiDB-lite"/>
    </source>
</evidence>
<reference evidence="2" key="1">
    <citation type="journal article" date="2014" name="Front. Microbiol.">
        <title>High frequency of phylogenetically diverse reductive dehalogenase-homologous genes in deep subseafloor sedimentary metagenomes.</title>
        <authorList>
            <person name="Kawai M."/>
            <person name="Futagami T."/>
            <person name="Toyoda A."/>
            <person name="Takaki Y."/>
            <person name="Nishi S."/>
            <person name="Hori S."/>
            <person name="Arai W."/>
            <person name="Tsubouchi T."/>
            <person name="Morono Y."/>
            <person name="Uchiyama I."/>
            <person name="Ito T."/>
            <person name="Fujiyama A."/>
            <person name="Inagaki F."/>
            <person name="Takami H."/>
        </authorList>
    </citation>
    <scope>NUCLEOTIDE SEQUENCE</scope>
    <source>
        <strain evidence="2">Expedition CK06-06</strain>
    </source>
</reference>
<comment type="caution">
    <text evidence="2">The sequence shown here is derived from an EMBL/GenBank/DDBJ whole genome shotgun (WGS) entry which is preliminary data.</text>
</comment>
<feature type="non-terminal residue" evidence="2">
    <location>
        <position position="1"/>
    </location>
</feature>
<name>X0W0J4_9ZZZZ</name>
<sequence>GYGFNTIAKAAAEVKRRFGGPAEQAYIGWWQEYNLQAEDIRKEKYGTQFTPTEEARFERLTVQPSDSFPSAMTKLQGQRDLIRRNARTQRSVLEDMGFTTPPLRAPPAIDVDGGPAETPADNIF</sequence>
<dbReference type="AlphaFoldDB" id="X0W0J4"/>
<evidence type="ECO:0000313" key="2">
    <source>
        <dbReference type="EMBL" id="GAG16867.1"/>
    </source>
</evidence>
<accession>X0W0J4</accession>
<gene>
    <name evidence="2" type="ORF">S01H1_50653</name>
</gene>
<dbReference type="EMBL" id="BARS01032644">
    <property type="protein sequence ID" value="GAG16867.1"/>
    <property type="molecule type" value="Genomic_DNA"/>
</dbReference>
<feature type="region of interest" description="Disordered" evidence="1">
    <location>
        <begin position="92"/>
        <end position="124"/>
    </location>
</feature>